<proteinExistence type="predicted"/>
<dbReference type="AlphaFoldDB" id="A0A6J8C8R8"/>
<dbReference type="PROSITE" id="PS50994">
    <property type="entry name" value="INTEGRASE"/>
    <property type="match status" value="1"/>
</dbReference>
<feature type="region of interest" description="Disordered" evidence="1">
    <location>
        <begin position="419"/>
        <end position="472"/>
    </location>
</feature>
<dbReference type="GO" id="GO:0015074">
    <property type="term" value="P:DNA integration"/>
    <property type="evidence" value="ECO:0007669"/>
    <property type="project" value="InterPro"/>
</dbReference>
<dbReference type="InterPro" id="IPR050951">
    <property type="entry name" value="Retrovirus_Pol_polyprotein"/>
</dbReference>
<dbReference type="InterPro" id="IPR012337">
    <property type="entry name" value="RNaseH-like_sf"/>
</dbReference>
<dbReference type="InterPro" id="IPR043128">
    <property type="entry name" value="Rev_trsase/Diguanyl_cyclase"/>
</dbReference>
<organism evidence="3 4">
    <name type="scientific">Mytilus coruscus</name>
    <name type="common">Sea mussel</name>
    <dbReference type="NCBI Taxonomy" id="42192"/>
    <lineage>
        <taxon>Eukaryota</taxon>
        <taxon>Metazoa</taxon>
        <taxon>Spiralia</taxon>
        <taxon>Lophotrochozoa</taxon>
        <taxon>Mollusca</taxon>
        <taxon>Bivalvia</taxon>
        <taxon>Autobranchia</taxon>
        <taxon>Pteriomorphia</taxon>
        <taxon>Mytilida</taxon>
        <taxon>Mytiloidea</taxon>
        <taxon>Mytilidae</taxon>
        <taxon>Mytilinae</taxon>
        <taxon>Mytilus</taxon>
    </lineage>
</organism>
<feature type="compositionally biased region" description="Polar residues" evidence="1">
    <location>
        <begin position="460"/>
        <end position="472"/>
    </location>
</feature>
<feature type="region of interest" description="Disordered" evidence="1">
    <location>
        <begin position="259"/>
        <end position="279"/>
    </location>
</feature>
<feature type="compositionally biased region" description="Basic and acidic residues" evidence="1">
    <location>
        <begin position="424"/>
        <end position="437"/>
    </location>
</feature>
<dbReference type="GO" id="GO:0003824">
    <property type="term" value="F:catalytic activity"/>
    <property type="evidence" value="ECO:0007669"/>
    <property type="project" value="UniProtKB-KW"/>
</dbReference>
<dbReference type="Gene3D" id="3.30.70.270">
    <property type="match status" value="1"/>
</dbReference>
<reference evidence="3 4" key="1">
    <citation type="submission" date="2020-06" db="EMBL/GenBank/DDBJ databases">
        <authorList>
            <person name="Li R."/>
            <person name="Bekaert M."/>
        </authorList>
    </citation>
    <scope>NUCLEOTIDE SEQUENCE [LARGE SCALE GENOMIC DNA]</scope>
    <source>
        <strain evidence="4">wild</strain>
    </source>
</reference>
<name>A0A6J8C8R8_MYTCO</name>
<evidence type="ECO:0000256" key="1">
    <source>
        <dbReference type="SAM" id="MobiDB-lite"/>
    </source>
</evidence>
<feature type="domain" description="Integrase catalytic" evidence="2">
    <location>
        <begin position="124"/>
        <end position="296"/>
    </location>
</feature>
<sequence length="472" mass="53725">MGFYNQSTHMHKETEKHLVEMKKNNTIKESTTTPFNGLLKKERERNFKWNKECQVAFDNLKQALLTPPVLAYPDMNKPFMLTCDASNSAIGLVLGQLDSQRKERVIAFGGCNNQVADALSRRSYPEQPDDENEVAAVKKRVRVDNSEKWIKQLCLLQALRDDALLSYDNSFILSQDGVRTQEALEVAKVLFREIISRYGAMKCLVTDLGRHFVSNLVNTLCEMLNITRHHTSSYHPQTNGLVERTNSTLIQAVRAYSDKDQNNSPNKLPGNLKAFGNSPSTQSTEYSPFSMVFGKEMNLPFDASVLPKDNLSKDAKHHLKKNISDLKITKDLAAKNVKLKQAKMKERYDINTKIPEFRLRDKVLLKEHVVPFGRSPKLVDKYNGPYYITDCGPNFTYKLRRCIDQKELKAMVNASNLRQYVDPTDTRDPPQASERHIPNNAPEKQNDPHAENDQDDQIAENESSGSETNSDN</sequence>
<evidence type="ECO:0000259" key="2">
    <source>
        <dbReference type="PROSITE" id="PS50994"/>
    </source>
</evidence>
<dbReference type="InterPro" id="IPR041577">
    <property type="entry name" value="RT_RNaseH_2"/>
</dbReference>
<evidence type="ECO:0000313" key="3">
    <source>
        <dbReference type="EMBL" id="CAC5392803.1"/>
    </source>
</evidence>
<dbReference type="InterPro" id="IPR001584">
    <property type="entry name" value="Integrase_cat-core"/>
</dbReference>
<dbReference type="OrthoDB" id="1432088at2759"/>
<dbReference type="SUPFAM" id="SSF56672">
    <property type="entry name" value="DNA/RNA polymerases"/>
    <property type="match status" value="1"/>
</dbReference>
<dbReference type="Pfam" id="PF17919">
    <property type="entry name" value="RT_RNaseH_2"/>
    <property type="match status" value="1"/>
</dbReference>
<dbReference type="GO" id="GO:0003676">
    <property type="term" value="F:nucleic acid binding"/>
    <property type="evidence" value="ECO:0007669"/>
    <property type="project" value="InterPro"/>
</dbReference>
<accession>A0A6J8C8R8</accession>
<keyword evidence="4" id="KW-1185">Reference proteome</keyword>
<dbReference type="Proteomes" id="UP000507470">
    <property type="component" value="Unassembled WGS sequence"/>
</dbReference>
<gene>
    <name evidence="3" type="ORF">MCOR_27711</name>
</gene>
<dbReference type="EMBL" id="CACVKT020005076">
    <property type="protein sequence ID" value="CAC5392803.1"/>
    <property type="molecule type" value="Genomic_DNA"/>
</dbReference>
<dbReference type="SUPFAM" id="SSF53098">
    <property type="entry name" value="Ribonuclease H-like"/>
    <property type="match status" value="1"/>
</dbReference>
<dbReference type="PANTHER" id="PTHR37984">
    <property type="entry name" value="PROTEIN CBG26694"/>
    <property type="match status" value="1"/>
</dbReference>
<dbReference type="PANTHER" id="PTHR37984:SF15">
    <property type="entry name" value="INTEGRASE CATALYTIC DOMAIN-CONTAINING PROTEIN"/>
    <property type="match status" value="1"/>
</dbReference>
<evidence type="ECO:0000313" key="4">
    <source>
        <dbReference type="Proteomes" id="UP000507470"/>
    </source>
</evidence>
<protein>
    <recommendedName>
        <fullName evidence="2">Integrase catalytic domain-containing protein</fullName>
    </recommendedName>
</protein>
<dbReference type="InterPro" id="IPR036397">
    <property type="entry name" value="RNaseH_sf"/>
</dbReference>
<dbReference type="InterPro" id="IPR043502">
    <property type="entry name" value="DNA/RNA_pol_sf"/>
</dbReference>
<dbReference type="Gene3D" id="3.30.420.10">
    <property type="entry name" value="Ribonuclease H-like superfamily/Ribonuclease H"/>
    <property type="match status" value="1"/>
</dbReference>